<dbReference type="Gene3D" id="2.130.10.10">
    <property type="entry name" value="YVTN repeat-like/Quinoprotein amine dehydrogenase"/>
    <property type="match status" value="1"/>
</dbReference>
<name>I6XZ77_9BACT</name>
<evidence type="ECO:0000313" key="2">
    <source>
        <dbReference type="EMBL" id="AFN57636.1"/>
    </source>
</evidence>
<keyword evidence="1" id="KW-0732">Signal</keyword>
<sequence length="295" mass="32940">MRKITFTAVCITATLILTSCAAKLPEFTLGTSVEVTGRQGVCSEGDYYWVSGSKTLAKYDRDWNLIDINEDPFEGYETEVNHIGDIDVYEGNLYVGAELFVDGVGTNIQVAVYDAETLKFKEAFPFEPESGQLECSGITVDPDTKTVWMCSWVGGDSGIYLYAYDLETGDYKGKFEMEDPPRLIQGISYHDGYIYISADDGDADLGAPDHLYRTKIGWWEFFNMKDGIGTCTVQSVKAFDDVIRQGEIEGLTFDEQTGDLLLLYNRGAIIVDGIKTGLYEGYDREISEVYVYKVS</sequence>
<dbReference type="EMBL" id="JQ303337">
    <property type="protein sequence ID" value="AFN57636.1"/>
    <property type="molecule type" value="Genomic_DNA"/>
</dbReference>
<protein>
    <submittedName>
        <fullName evidence="2">Uncharacterized protein</fullName>
    </submittedName>
</protein>
<organism evidence="2">
    <name type="scientific">uncultured bacterium r_01</name>
    <dbReference type="NCBI Taxonomy" id="1132276"/>
    <lineage>
        <taxon>Bacteria</taxon>
        <taxon>environmental samples</taxon>
    </lineage>
</organism>
<feature type="signal peptide" evidence="1">
    <location>
        <begin position="1"/>
        <end position="21"/>
    </location>
</feature>
<evidence type="ECO:0000256" key="1">
    <source>
        <dbReference type="SAM" id="SignalP"/>
    </source>
</evidence>
<dbReference type="SUPFAM" id="SSF63825">
    <property type="entry name" value="YWTD domain"/>
    <property type="match status" value="1"/>
</dbReference>
<feature type="chain" id="PRO_5003706479" evidence="1">
    <location>
        <begin position="22"/>
        <end position="295"/>
    </location>
</feature>
<proteinExistence type="predicted"/>
<accession>I6XZ77</accession>
<dbReference type="InterPro" id="IPR015943">
    <property type="entry name" value="WD40/YVTN_repeat-like_dom_sf"/>
</dbReference>
<reference evidence="2" key="1">
    <citation type="journal article" date="2012" name="PLoS ONE">
        <title>Functional metagenomics unveils a multifunctional glycosyl hydrolase from the family 43 catalysing the breakdown of plant polymers in the calf rumen.</title>
        <authorList>
            <person name="Ferrer M."/>
            <person name="Ghazi A."/>
            <person name="Beloqui A."/>
            <person name="Vieites J.M."/>
            <person name="Lopez-Cortes N."/>
            <person name="Marin-Navarro J."/>
            <person name="Nechitaylo T.Y."/>
            <person name="Guazzaroni M.E."/>
            <person name="Polaina J."/>
            <person name="Waliczek A."/>
            <person name="Chernikova T.N."/>
            <person name="Reva O.N."/>
            <person name="Golyshina O.V."/>
            <person name="Golyshin P.N."/>
        </authorList>
    </citation>
    <scope>NUCLEOTIDE SEQUENCE</scope>
</reference>
<dbReference type="AlphaFoldDB" id="I6XZ77"/>
<dbReference type="PROSITE" id="PS51257">
    <property type="entry name" value="PROKAR_LIPOPROTEIN"/>
    <property type="match status" value="1"/>
</dbReference>